<dbReference type="Proteomes" id="UP000216682">
    <property type="component" value="Unassembled WGS sequence"/>
</dbReference>
<comment type="caution">
    <text evidence="2">The sequence shown here is derived from an EMBL/GenBank/DDBJ whole genome shotgun (WGS) entry which is preliminary data.</text>
</comment>
<feature type="transmembrane region" description="Helical" evidence="1">
    <location>
        <begin position="357"/>
        <end position="379"/>
    </location>
</feature>
<keyword evidence="1" id="KW-1133">Transmembrane helix</keyword>
<evidence type="ECO:0000313" key="3">
    <source>
        <dbReference type="Proteomes" id="UP000216682"/>
    </source>
</evidence>
<feature type="transmembrane region" description="Helical" evidence="1">
    <location>
        <begin position="303"/>
        <end position="324"/>
    </location>
</feature>
<feature type="transmembrane region" description="Helical" evidence="1">
    <location>
        <begin position="225"/>
        <end position="245"/>
    </location>
</feature>
<feature type="transmembrane region" description="Helical" evidence="1">
    <location>
        <begin position="269"/>
        <end position="291"/>
    </location>
</feature>
<evidence type="ECO:0000256" key="1">
    <source>
        <dbReference type="SAM" id="Phobius"/>
    </source>
</evidence>
<protein>
    <recommendedName>
        <fullName evidence="4">ABC-2 type transport system permease protein</fullName>
    </recommendedName>
</protein>
<proteinExistence type="predicted"/>
<reference evidence="2 3" key="1">
    <citation type="submission" date="2017-07" db="EMBL/GenBank/DDBJ databases">
        <title>Shotgun whole genome sequences of three halophilic bacterial isolates.</title>
        <authorList>
            <person name="Pozzo T."/>
            <person name="Higdon S.M."/>
            <person name="Quillaguaman J."/>
        </authorList>
    </citation>
    <scope>NUCLEOTIDE SEQUENCE [LARGE SCALE GENOMIC DNA]</scope>
    <source>
        <strain evidence="2 3">BU-1</strain>
    </source>
</reference>
<dbReference type="AlphaFoldDB" id="A0A265E5C6"/>
<gene>
    <name evidence="2" type="ORF">CFN03_10105</name>
</gene>
<evidence type="ECO:0008006" key="4">
    <source>
        <dbReference type="Google" id="ProtNLM"/>
    </source>
</evidence>
<name>A0A265E5C6_9STAP</name>
<accession>A0A265E5C6</accession>
<keyword evidence="1" id="KW-0812">Transmembrane</keyword>
<dbReference type="RefSeq" id="WP_094906921.1">
    <property type="nucleotide sequence ID" value="NZ_NPEZ01000004.1"/>
</dbReference>
<keyword evidence="1" id="KW-0472">Membrane</keyword>
<sequence>MRLFKWEVLKILRDWKVRILLVALLLFLATYSTLYQDRTIKLPVEEAREEYHDTQRLFHAIPEAHFETETGQDIYDRLARQQQILGMQRFILSEKEGNTVEGLEEIVSDYVDQGIEMTENQLHFHEVDDFESQTLLLSFIPGEVELENRLKFLNYLKKNDVAIDWNPMSPSLVLYSLINILAGVFIYIVAAVFGADRFSRDQEYNWSITQGIPLTWKSQWRMRSVISWVLIWIAILIGLVVSYIINRASVDTGTLLYPVPLYSGSQLEYISIMEYTMLVVALTMAASYIILKVSTGFSWMFRNTYLTITLVIGMFFVPYIFTIFPPLGSWNPFLYLQILPVLEGEWAEAGRVDVPKLLISLLVLYILVELAFHFIFRLIPTRSGKLERRRK</sequence>
<evidence type="ECO:0000313" key="2">
    <source>
        <dbReference type="EMBL" id="OZT76799.1"/>
    </source>
</evidence>
<feature type="transmembrane region" description="Helical" evidence="1">
    <location>
        <begin position="172"/>
        <end position="195"/>
    </location>
</feature>
<organism evidence="2 3">
    <name type="scientific">Salinicoccus roseus</name>
    <dbReference type="NCBI Taxonomy" id="45670"/>
    <lineage>
        <taxon>Bacteria</taxon>
        <taxon>Bacillati</taxon>
        <taxon>Bacillota</taxon>
        <taxon>Bacilli</taxon>
        <taxon>Bacillales</taxon>
        <taxon>Staphylococcaceae</taxon>
        <taxon>Salinicoccus</taxon>
    </lineage>
</organism>
<dbReference type="EMBL" id="NPEZ01000004">
    <property type="protein sequence ID" value="OZT76799.1"/>
    <property type="molecule type" value="Genomic_DNA"/>
</dbReference>